<dbReference type="EMBL" id="CP011267">
    <property type="protein sequence ID" value="AKG91526.1"/>
    <property type="molecule type" value="Genomic_DNA"/>
</dbReference>
<evidence type="ECO:0000313" key="12">
    <source>
        <dbReference type="EMBL" id="AKG91526.1"/>
    </source>
</evidence>
<comment type="catalytic activity">
    <reaction evidence="8">
        <text>CDP-1L-myo-inositol + 1D-myo-inositol 3-phosphate = bis(1L-myo-inositol) 3,1'-phosphate 1-phosphate + CMP + H(+)</text>
        <dbReference type="Rhea" id="RHEA:31327"/>
        <dbReference type="ChEBI" id="CHEBI:15378"/>
        <dbReference type="ChEBI" id="CHEBI:58401"/>
        <dbReference type="ChEBI" id="CHEBI:60377"/>
        <dbReference type="ChEBI" id="CHEBI:62573"/>
        <dbReference type="ChEBI" id="CHEBI:62576"/>
        <dbReference type="EC" id="2.7.8.34"/>
    </reaction>
</comment>
<evidence type="ECO:0000256" key="5">
    <source>
        <dbReference type="ARBA" id="ARBA00013268"/>
    </source>
</evidence>
<dbReference type="PROSITE" id="PS00379">
    <property type="entry name" value="CDP_ALCOHOL_P_TRANSF"/>
    <property type="match status" value="1"/>
</dbReference>
<feature type="transmembrane region" description="Helical" evidence="10">
    <location>
        <begin position="256"/>
        <end position="282"/>
    </location>
</feature>
<evidence type="ECO:0000256" key="1">
    <source>
        <dbReference type="ARBA" id="ARBA00000729"/>
    </source>
</evidence>
<evidence type="ECO:0000256" key="8">
    <source>
        <dbReference type="ARBA" id="ARBA00049235"/>
    </source>
</evidence>
<proteinExistence type="inferred from homology"/>
<dbReference type="GO" id="GO:0016779">
    <property type="term" value="F:nucleotidyltransferase activity"/>
    <property type="evidence" value="ECO:0007669"/>
    <property type="project" value="TreeGrafter"/>
</dbReference>
<accession>A0A0F7DBR0</accession>
<keyword evidence="10" id="KW-0472">Membrane</keyword>
<dbReference type="EC" id="2.7.8.34" evidence="5"/>
<protein>
    <recommendedName>
        <fullName evidence="6">Bifunctional IPC transferase and DIPP synthase</fullName>
        <ecNumber evidence="4">2.7.7.74</ecNumber>
        <ecNumber evidence="5">2.7.8.34</ecNumber>
    </recommendedName>
</protein>
<comment type="similarity">
    <text evidence="2">In the C-terminal section; belongs to the CDP-alcohol phosphatidyltransferase class-I family.</text>
</comment>
<dbReference type="InterPro" id="IPR025877">
    <property type="entry name" value="MobA-like_NTP_Trfase"/>
</dbReference>
<dbReference type="STRING" id="113653.GAH_01161"/>
<sequence>MRAVLLCSGLATRMRGRIKPLVKVGGREILYRTITLLRTHGIDEFVIVVNRKNKEAIEEFLQRIGVNYRLVVNDSPERGNGYSLYLARNHVSGRFVLAMGDHVFGEDFVREALKGEGLVCDGEPRYVSLDEATKVVVEDGRVRDIGKHLKDFCCVDTGFFVLDDSIFDHAEELVREREAVELSEIVKRAGLKIHRVDGRLWMDVDTPDDVRRAEKALFSLAVKGEDGFISKHINRKISTRISRMLVNRISPNHATLLSFLVGVISSLSVLVSIPLAGLIYQLSSILDGVDGEIARVAMKTLKIGGWVDSILDRVVDFLFLSILAYATLRTPQEFFVAMLAIFGSFMVSYVAEKYRADFGESIYRKIRVRVPGKRDERVFLVMVFCLLYPYLPTVYLFALLALITFGRVGEMVVKAARKN</sequence>
<dbReference type="InterPro" id="IPR048254">
    <property type="entry name" value="CDP_ALCOHOL_P_TRANSF_CS"/>
</dbReference>
<dbReference type="NCBIfam" id="NF041135">
    <property type="entry name" value="IPPtranDIPPsyn_Thcocales"/>
    <property type="match status" value="1"/>
</dbReference>
<dbReference type="FunFam" id="3.90.550.10:FF:000282">
    <property type="entry name" value="Bifunctional IPC transferase and DIPP synthase"/>
    <property type="match status" value="1"/>
</dbReference>
<dbReference type="PANTHER" id="PTHR19136">
    <property type="entry name" value="MOLYBDENUM COFACTOR GUANYLYLTRANSFERASE"/>
    <property type="match status" value="1"/>
</dbReference>
<dbReference type="InterPro" id="IPR000462">
    <property type="entry name" value="CDP-OH_P_trans"/>
</dbReference>
<dbReference type="AlphaFoldDB" id="A0A0F7DBR0"/>
<dbReference type="OrthoDB" id="15372at2157"/>
<dbReference type="InterPro" id="IPR053433">
    <property type="entry name" value="IPC_transferase/DIPP_synth"/>
</dbReference>
<evidence type="ECO:0000313" key="13">
    <source>
        <dbReference type="Proteomes" id="UP000034723"/>
    </source>
</evidence>
<evidence type="ECO:0000256" key="3">
    <source>
        <dbReference type="ARBA" id="ARBA00007897"/>
    </source>
</evidence>
<dbReference type="GO" id="GO:0016020">
    <property type="term" value="C:membrane"/>
    <property type="evidence" value="ECO:0007669"/>
    <property type="project" value="InterPro"/>
</dbReference>
<dbReference type="Proteomes" id="UP000034723">
    <property type="component" value="Chromosome"/>
</dbReference>
<reference evidence="12 13" key="1">
    <citation type="submission" date="2015-04" db="EMBL/GenBank/DDBJ databases">
        <title>The complete genome sequence of the hyperthermophilic, obligate iron-reducing archaeon Geoglobus ahangari strain 234T.</title>
        <authorList>
            <person name="Manzella M.P."/>
            <person name="Holmes D.E."/>
            <person name="Rocheleau J.M."/>
            <person name="Chung A."/>
            <person name="Reguera G."/>
            <person name="Kashefi K."/>
        </authorList>
    </citation>
    <scope>NUCLEOTIDE SEQUENCE [LARGE SCALE GENOMIC DNA]</scope>
    <source>
        <strain evidence="12 13">234</strain>
    </source>
</reference>
<evidence type="ECO:0000256" key="4">
    <source>
        <dbReference type="ARBA" id="ARBA00012504"/>
    </source>
</evidence>
<dbReference type="Pfam" id="PF12804">
    <property type="entry name" value="NTP_transf_3"/>
    <property type="match status" value="1"/>
</dbReference>
<name>A0A0F7DBR0_9EURY</name>
<keyword evidence="13" id="KW-1185">Reference proteome</keyword>
<comment type="similarity">
    <text evidence="3">In the N-terminal section; belongs to the MobA family.</text>
</comment>
<dbReference type="Gene3D" id="3.90.550.10">
    <property type="entry name" value="Spore Coat Polysaccharide Biosynthesis Protein SpsA, Chain A"/>
    <property type="match status" value="1"/>
</dbReference>
<keyword evidence="7 9" id="KW-0808">Transferase</keyword>
<evidence type="ECO:0000256" key="7">
    <source>
        <dbReference type="ARBA" id="ARBA00022679"/>
    </source>
</evidence>
<dbReference type="HOGENOM" id="CLU_643435_0_0_2"/>
<dbReference type="InterPro" id="IPR043130">
    <property type="entry name" value="CDP-OH_PTrfase_TM_dom"/>
</dbReference>
<dbReference type="SUPFAM" id="SSF53448">
    <property type="entry name" value="Nucleotide-diphospho-sugar transferases"/>
    <property type="match status" value="1"/>
</dbReference>
<feature type="transmembrane region" description="Helical" evidence="10">
    <location>
        <begin position="378"/>
        <end position="403"/>
    </location>
</feature>
<gene>
    <name evidence="12" type="ORF">GAH_01161</name>
</gene>
<evidence type="ECO:0000259" key="11">
    <source>
        <dbReference type="Pfam" id="PF12804"/>
    </source>
</evidence>
<dbReference type="KEGG" id="gah:GAH_01161"/>
<dbReference type="InterPro" id="IPR029044">
    <property type="entry name" value="Nucleotide-diphossugar_trans"/>
</dbReference>
<dbReference type="PATRIC" id="fig|113653.22.peg.1157"/>
<keyword evidence="10" id="KW-1133">Transmembrane helix</keyword>
<comment type="catalytic activity">
    <reaction evidence="1">
        <text>1D-myo-inositol 3-phosphate + CTP + H(+) = CDP-1L-myo-inositol + diphosphate</text>
        <dbReference type="Rhea" id="RHEA:30647"/>
        <dbReference type="ChEBI" id="CHEBI:15378"/>
        <dbReference type="ChEBI" id="CHEBI:33019"/>
        <dbReference type="ChEBI" id="CHEBI:37563"/>
        <dbReference type="ChEBI" id="CHEBI:58401"/>
        <dbReference type="ChEBI" id="CHEBI:62573"/>
        <dbReference type="EC" id="2.7.7.74"/>
    </reaction>
</comment>
<dbReference type="RefSeq" id="WP_048095258.1">
    <property type="nucleotide sequence ID" value="NZ_CP011267.1"/>
</dbReference>
<feature type="domain" description="MobA-like NTP transferase" evidence="11">
    <location>
        <begin position="3"/>
        <end position="112"/>
    </location>
</feature>
<dbReference type="Gene3D" id="1.20.120.1760">
    <property type="match status" value="1"/>
</dbReference>
<dbReference type="InParanoid" id="A0A0F7DBR0"/>
<evidence type="ECO:0000256" key="6">
    <source>
        <dbReference type="ARBA" id="ARBA00018322"/>
    </source>
</evidence>
<dbReference type="GeneID" id="24803735"/>
<evidence type="ECO:0000256" key="9">
    <source>
        <dbReference type="RuleBase" id="RU003750"/>
    </source>
</evidence>
<evidence type="ECO:0000256" key="2">
    <source>
        <dbReference type="ARBA" id="ARBA00006982"/>
    </source>
</evidence>
<evidence type="ECO:0000256" key="10">
    <source>
        <dbReference type="SAM" id="Phobius"/>
    </source>
</evidence>
<organism evidence="12 13">
    <name type="scientific">Geoglobus ahangari</name>
    <dbReference type="NCBI Taxonomy" id="113653"/>
    <lineage>
        <taxon>Archaea</taxon>
        <taxon>Methanobacteriati</taxon>
        <taxon>Methanobacteriota</taxon>
        <taxon>Archaeoglobi</taxon>
        <taxon>Archaeoglobales</taxon>
        <taxon>Archaeoglobaceae</taxon>
        <taxon>Geoglobus</taxon>
    </lineage>
</organism>
<dbReference type="Pfam" id="PF01066">
    <property type="entry name" value="CDP-OH_P_transf"/>
    <property type="match status" value="1"/>
</dbReference>
<dbReference type="GO" id="GO:0008654">
    <property type="term" value="P:phospholipid biosynthetic process"/>
    <property type="evidence" value="ECO:0007669"/>
    <property type="project" value="InterPro"/>
</dbReference>
<dbReference type="GO" id="GO:0016780">
    <property type="term" value="F:phosphotransferase activity, for other substituted phosphate groups"/>
    <property type="evidence" value="ECO:0007669"/>
    <property type="project" value="InterPro"/>
</dbReference>
<dbReference type="EC" id="2.7.7.74" evidence="4"/>
<dbReference type="PANTHER" id="PTHR19136:SF84">
    <property type="entry name" value="BIFUNCTIONAL IPC TRANSFERASE AND DIPP SYNTHASE"/>
    <property type="match status" value="1"/>
</dbReference>
<comment type="similarity">
    <text evidence="9">Belongs to the CDP-alcohol phosphatidyltransferase class-I family.</text>
</comment>
<feature type="transmembrane region" description="Helical" evidence="10">
    <location>
        <begin position="334"/>
        <end position="351"/>
    </location>
</feature>
<keyword evidence="10" id="KW-0812">Transmembrane</keyword>